<dbReference type="InterPro" id="IPR022087">
    <property type="entry name" value="DA1-like_dom"/>
</dbReference>
<accession>A0A834YX00</accession>
<dbReference type="AlphaFoldDB" id="A0A834YX00"/>
<evidence type="ECO:0000313" key="2">
    <source>
        <dbReference type="EMBL" id="KAF8394151.1"/>
    </source>
</evidence>
<protein>
    <recommendedName>
        <fullName evidence="1">Protein DA1-like domain-containing protein</fullName>
    </recommendedName>
</protein>
<dbReference type="Proteomes" id="UP000655225">
    <property type="component" value="Unassembled WGS sequence"/>
</dbReference>
<evidence type="ECO:0000313" key="3">
    <source>
        <dbReference type="Proteomes" id="UP000655225"/>
    </source>
</evidence>
<dbReference type="GO" id="GO:0043130">
    <property type="term" value="F:ubiquitin binding"/>
    <property type="evidence" value="ECO:0007669"/>
    <property type="project" value="TreeGrafter"/>
</dbReference>
<name>A0A834YX00_TETSI</name>
<organism evidence="2 3">
    <name type="scientific">Tetracentron sinense</name>
    <name type="common">Spur-leaf</name>
    <dbReference type="NCBI Taxonomy" id="13715"/>
    <lineage>
        <taxon>Eukaryota</taxon>
        <taxon>Viridiplantae</taxon>
        <taxon>Streptophyta</taxon>
        <taxon>Embryophyta</taxon>
        <taxon>Tracheophyta</taxon>
        <taxon>Spermatophyta</taxon>
        <taxon>Magnoliopsida</taxon>
        <taxon>Trochodendrales</taxon>
        <taxon>Trochodendraceae</taxon>
        <taxon>Tetracentron</taxon>
    </lineage>
</organism>
<dbReference type="Pfam" id="PF12315">
    <property type="entry name" value="DA1-like"/>
    <property type="match status" value="1"/>
</dbReference>
<dbReference type="PANTHER" id="PTHR24209">
    <property type="entry name" value="PROTEIN DA1-RELATED 2"/>
    <property type="match status" value="1"/>
</dbReference>
<dbReference type="OrthoDB" id="25414at2759"/>
<reference evidence="2 3" key="1">
    <citation type="submission" date="2020-04" db="EMBL/GenBank/DDBJ databases">
        <title>Plant Genome Project.</title>
        <authorList>
            <person name="Zhang R.-G."/>
        </authorList>
    </citation>
    <scope>NUCLEOTIDE SEQUENCE [LARGE SCALE GENOMIC DNA]</scope>
    <source>
        <strain evidence="2">YNK0</strain>
        <tissue evidence="2">Leaf</tissue>
    </source>
</reference>
<dbReference type="PANTHER" id="PTHR24209:SF25">
    <property type="entry name" value="PROTEIN DA1-RELATED 1"/>
    <property type="match status" value="1"/>
</dbReference>
<comment type="caution">
    <text evidence="2">The sequence shown here is derived from an EMBL/GenBank/DDBJ whole genome shotgun (WGS) entry which is preliminary data.</text>
</comment>
<feature type="domain" description="Protein DA1-like" evidence="1">
    <location>
        <begin position="154"/>
        <end position="265"/>
    </location>
</feature>
<keyword evidence="3" id="KW-1185">Reference proteome</keyword>
<sequence>MNGLCAGKRFQYQEQIIYCIMEWLQQLFDGPSYEASKWKYHGKDARSQDENEDVDQSLSEERKGKRVIGYNSLQRVLNIGRILSGTKNIAATIAMMVLLGALAANPRHTHYTSIEDGRKFCPECLETAVMSTEECQPLYVAIQDFFEGLNMKVEQQVPELRALCMSETRDVNSVVRSNRVMEAFQINIMKKKPYKLKRRKWEVTAIIILSGLPRLLTGSILAHELMHAWMRLKGYSPVSRDVKEGICQVLAHMWLESEIMASSSLSSTI</sequence>
<proteinExistence type="predicted"/>
<gene>
    <name evidence="2" type="ORF">HHK36_020357</name>
</gene>
<dbReference type="InterPro" id="IPR045218">
    <property type="entry name" value="DA1-like"/>
</dbReference>
<evidence type="ECO:0000259" key="1">
    <source>
        <dbReference type="Pfam" id="PF12315"/>
    </source>
</evidence>
<dbReference type="EMBL" id="JABCRI010000014">
    <property type="protein sequence ID" value="KAF8394151.1"/>
    <property type="molecule type" value="Genomic_DNA"/>
</dbReference>